<feature type="region of interest" description="Disordered" evidence="1">
    <location>
        <begin position="1"/>
        <end position="77"/>
    </location>
</feature>
<feature type="compositionally biased region" description="Basic and acidic residues" evidence="1">
    <location>
        <begin position="412"/>
        <end position="426"/>
    </location>
</feature>
<protein>
    <submittedName>
        <fullName evidence="2">(diamondback moth) hypothetical protein</fullName>
    </submittedName>
</protein>
<sequence>MDEQRRLSDCDCSNDSEDLGKELEAIPTDEITSGGLSDSVDMEDECLAQTRLTEKRPRPPSDEADDEGFSTVQRKRNTKRVARTLSKDNFVEGNEIQSSEKNVVVVLTAKTILPKQVGMAKFLSSLGVKNILKIKSMGVNKAFITFASRTDAEKLIGSEELVRREYRCHIDDIRYTYGIVREIDVDMDEKEILNSFSCDSLEIASVRRLNRLNDLGEWVVSESVRFAFKSSSLPPYVQAYGVPFKVESYTFPVTQCSGCWSFGHTLKFCPTKKTRCPKCGDNHQNCDIANYTCVNCKGPHMALDKCCPIFLKEKKIRSIMSQENVTYKKALNSFIQLNKPMTVTKYVNDCVADLQQQNPTSDMPVVPVPQSQTTTYRDAVLAKVPRESNEDSSQQKTRPKRPTQVNSHKNAGLKEPKEKKKQREVDQSSESSSEVEDKVGGEEKQRSLNEERYSWICLMLKKIKDLLLSKSSLQEKIIGVFMVVVEKFSKFITSIFAKGEVTDFFLSLFRNG</sequence>
<evidence type="ECO:0000313" key="2">
    <source>
        <dbReference type="EMBL" id="CAG9138008.1"/>
    </source>
</evidence>
<accession>A0A8S4GGL7</accession>
<reference evidence="2" key="1">
    <citation type="submission" date="2020-11" db="EMBL/GenBank/DDBJ databases">
        <authorList>
            <person name="Whiteford S."/>
        </authorList>
    </citation>
    <scope>NUCLEOTIDE SEQUENCE</scope>
</reference>
<evidence type="ECO:0000313" key="3">
    <source>
        <dbReference type="Proteomes" id="UP000653454"/>
    </source>
</evidence>
<gene>
    <name evidence="2" type="ORF">PLXY2_LOCUS16264</name>
</gene>
<dbReference type="AlphaFoldDB" id="A0A8S4GGL7"/>
<evidence type="ECO:0000256" key="1">
    <source>
        <dbReference type="SAM" id="MobiDB-lite"/>
    </source>
</evidence>
<organism evidence="2 3">
    <name type="scientific">Plutella xylostella</name>
    <name type="common">Diamondback moth</name>
    <name type="synonym">Plutella maculipennis</name>
    <dbReference type="NCBI Taxonomy" id="51655"/>
    <lineage>
        <taxon>Eukaryota</taxon>
        <taxon>Metazoa</taxon>
        <taxon>Ecdysozoa</taxon>
        <taxon>Arthropoda</taxon>
        <taxon>Hexapoda</taxon>
        <taxon>Insecta</taxon>
        <taxon>Pterygota</taxon>
        <taxon>Neoptera</taxon>
        <taxon>Endopterygota</taxon>
        <taxon>Lepidoptera</taxon>
        <taxon>Glossata</taxon>
        <taxon>Ditrysia</taxon>
        <taxon>Yponomeutoidea</taxon>
        <taxon>Plutellidae</taxon>
        <taxon>Plutella</taxon>
    </lineage>
</organism>
<feature type="compositionally biased region" description="Basic and acidic residues" evidence="1">
    <location>
        <begin position="52"/>
        <end position="61"/>
    </location>
</feature>
<dbReference type="EMBL" id="CAJHNJ030000478">
    <property type="protein sequence ID" value="CAG9138008.1"/>
    <property type="molecule type" value="Genomic_DNA"/>
</dbReference>
<proteinExistence type="predicted"/>
<name>A0A8S4GGL7_PLUXY</name>
<feature type="region of interest" description="Disordered" evidence="1">
    <location>
        <begin position="357"/>
        <end position="444"/>
    </location>
</feature>
<feature type="compositionally biased region" description="Basic and acidic residues" evidence="1">
    <location>
        <begin position="435"/>
        <end position="444"/>
    </location>
</feature>
<comment type="caution">
    <text evidence="2">The sequence shown here is derived from an EMBL/GenBank/DDBJ whole genome shotgun (WGS) entry which is preliminary data.</text>
</comment>
<keyword evidence="3" id="KW-1185">Reference proteome</keyword>
<dbReference type="Proteomes" id="UP000653454">
    <property type="component" value="Unassembled WGS sequence"/>
</dbReference>